<dbReference type="CDD" id="cd00496">
    <property type="entry name" value="PheRS_alpha_core"/>
    <property type="match status" value="1"/>
</dbReference>
<keyword evidence="9 13" id="KW-0460">Magnesium</keyword>
<comment type="subunit">
    <text evidence="3 13">Tetramer of two alpha and two beta subunits.</text>
</comment>
<dbReference type="Pfam" id="PF01409">
    <property type="entry name" value="tRNA-synt_2d"/>
    <property type="match status" value="1"/>
</dbReference>
<feature type="binding site" evidence="13">
    <location>
        <position position="269"/>
    </location>
    <ligand>
        <name>Mg(2+)</name>
        <dbReference type="ChEBI" id="CHEBI:18420"/>
        <note>shared with beta subunit</note>
    </ligand>
</feature>
<keyword evidence="6 13" id="KW-0479">Metal-binding</keyword>
<evidence type="ECO:0000256" key="7">
    <source>
        <dbReference type="ARBA" id="ARBA00022741"/>
    </source>
</evidence>
<evidence type="ECO:0000256" key="2">
    <source>
        <dbReference type="ARBA" id="ARBA00010207"/>
    </source>
</evidence>
<feature type="domain" description="Aminoacyl-transfer RNA synthetases class-II family profile" evidence="14">
    <location>
        <begin position="112"/>
        <end position="333"/>
    </location>
</feature>
<evidence type="ECO:0000259" key="14">
    <source>
        <dbReference type="PROSITE" id="PS50862"/>
    </source>
</evidence>
<dbReference type="GO" id="GO:0005524">
    <property type="term" value="F:ATP binding"/>
    <property type="evidence" value="ECO:0007669"/>
    <property type="project" value="UniProtKB-UniRule"/>
</dbReference>
<proteinExistence type="inferred from homology"/>
<evidence type="ECO:0000256" key="4">
    <source>
        <dbReference type="ARBA" id="ARBA00022490"/>
    </source>
</evidence>
<dbReference type="GO" id="GO:0004826">
    <property type="term" value="F:phenylalanine-tRNA ligase activity"/>
    <property type="evidence" value="ECO:0007669"/>
    <property type="project" value="UniProtKB-UniRule"/>
</dbReference>
<dbReference type="GO" id="GO:0000287">
    <property type="term" value="F:magnesium ion binding"/>
    <property type="evidence" value="ECO:0007669"/>
    <property type="project" value="UniProtKB-UniRule"/>
</dbReference>
<keyword evidence="8 13" id="KW-0067">ATP-binding</keyword>
<evidence type="ECO:0000256" key="13">
    <source>
        <dbReference type="HAMAP-Rule" id="MF_00281"/>
    </source>
</evidence>
<sequence length="359" mass="40992">MEEKIKNISEEYSNKIKQAKSLKELDESFLALFGKKGEITLLPKEFSKLSKVELQRVGPLFNQIKAELEKEIGDRRYEIHEESYKNLVNENIDLTSVKLKTREGHLHPLTIFEKKIADLFGKLGFQQYDGPEIETDLNNFELLNIPPDHPSRDMWDTLYIRNKEPASPAKRGEQGTRNKLLLRTHATASQPRILKECKPPIRMMVIGRCFRYENLDPRHEHTFDQFDLIYVDRGLNMANLQFLSEYFLKAMLGEDIKVRLSPGYYPFTEPSAHIFGTCVFCKGSGCKICGETGELELAGAGMIHPKVLKNCGIDPEVYSGIAWGVGPGRMAMLKYGINDLRLFNSGDLKFLQGLKNESK</sequence>
<dbReference type="Pfam" id="PF02912">
    <property type="entry name" value="Phe_tRNA-synt_N"/>
    <property type="match status" value="1"/>
</dbReference>
<dbReference type="Proteomes" id="UP000176527">
    <property type="component" value="Unassembled WGS sequence"/>
</dbReference>
<keyword evidence="7 13" id="KW-0547">Nucleotide-binding</keyword>
<dbReference type="PROSITE" id="PS50862">
    <property type="entry name" value="AA_TRNA_LIGASE_II"/>
    <property type="match status" value="1"/>
</dbReference>
<evidence type="ECO:0000313" key="16">
    <source>
        <dbReference type="Proteomes" id="UP000176527"/>
    </source>
</evidence>
<evidence type="ECO:0000256" key="10">
    <source>
        <dbReference type="ARBA" id="ARBA00022917"/>
    </source>
</evidence>
<evidence type="ECO:0000256" key="3">
    <source>
        <dbReference type="ARBA" id="ARBA00011209"/>
    </source>
</evidence>
<keyword evidence="5 13" id="KW-0436">Ligase</keyword>
<dbReference type="GO" id="GO:0000049">
    <property type="term" value="F:tRNA binding"/>
    <property type="evidence" value="ECO:0007669"/>
    <property type="project" value="InterPro"/>
</dbReference>
<dbReference type="SUPFAM" id="SSF46589">
    <property type="entry name" value="tRNA-binding arm"/>
    <property type="match status" value="1"/>
</dbReference>
<evidence type="ECO:0000256" key="9">
    <source>
        <dbReference type="ARBA" id="ARBA00022842"/>
    </source>
</evidence>
<dbReference type="GO" id="GO:0005737">
    <property type="term" value="C:cytoplasm"/>
    <property type="evidence" value="ECO:0007669"/>
    <property type="project" value="UniProtKB-SubCell"/>
</dbReference>
<evidence type="ECO:0000313" key="15">
    <source>
        <dbReference type="EMBL" id="OGE39080.1"/>
    </source>
</evidence>
<dbReference type="InterPro" id="IPR004188">
    <property type="entry name" value="Phe-tRNA_ligase_II_N"/>
</dbReference>
<evidence type="ECO:0000256" key="6">
    <source>
        <dbReference type="ARBA" id="ARBA00022723"/>
    </source>
</evidence>
<comment type="subcellular location">
    <subcellularLocation>
        <location evidence="1 13">Cytoplasm</location>
    </subcellularLocation>
</comment>
<dbReference type="HAMAP" id="MF_00281">
    <property type="entry name" value="Phe_tRNA_synth_alpha1"/>
    <property type="match status" value="1"/>
</dbReference>
<dbReference type="InterPro" id="IPR022911">
    <property type="entry name" value="Phe_tRNA_ligase_alpha1_bac"/>
</dbReference>
<dbReference type="InterPro" id="IPR004529">
    <property type="entry name" value="Phe-tRNA-synth_IIc_asu"/>
</dbReference>
<name>A0A1F5KE59_9BACT</name>
<dbReference type="AlphaFoldDB" id="A0A1F5KE59"/>
<evidence type="ECO:0000256" key="1">
    <source>
        <dbReference type="ARBA" id="ARBA00004496"/>
    </source>
</evidence>
<dbReference type="PANTHER" id="PTHR11538:SF41">
    <property type="entry name" value="PHENYLALANINE--TRNA LIGASE, MITOCHONDRIAL"/>
    <property type="match status" value="1"/>
</dbReference>
<protein>
    <recommendedName>
        <fullName evidence="13">Phenylalanine--tRNA ligase alpha subunit</fullName>
        <ecNumber evidence="13">6.1.1.20</ecNumber>
    </recommendedName>
    <alternativeName>
        <fullName evidence="13">Phenylalanyl-tRNA synthetase alpha subunit</fullName>
        <shortName evidence="13">PheRS</shortName>
    </alternativeName>
</protein>
<dbReference type="NCBIfam" id="TIGR00468">
    <property type="entry name" value="pheS"/>
    <property type="match status" value="1"/>
</dbReference>
<evidence type="ECO:0000256" key="11">
    <source>
        <dbReference type="ARBA" id="ARBA00023146"/>
    </source>
</evidence>
<evidence type="ECO:0000256" key="8">
    <source>
        <dbReference type="ARBA" id="ARBA00022840"/>
    </source>
</evidence>
<dbReference type="InterPro" id="IPR045864">
    <property type="entry name" value="aa-tRNA-synth_II/BPL/LPL"/>
</dbReference>
<dbReference type="PANTHER" id="PTHR11538">
    <property type="entry name" value="PHENYLALANYL-TRNA SYNTHETASE"/>
    <property type="match status" value="1"/>
</dbReference>
<dbReference type="SUPFAM" id="SSF55681">
    <property type="entry name" value="Class II aaRS and biotin synthetases"/>
    <property type="match status" value="1"/>
</dbReference>
<dbReference type="EC" id="6.1.1.20" evidence="13"/>
<dbReference type="InterPro" id="IPR006195">
    <property type="entry name" value="aa-tRNA-synth_II"/>
</dbReference>
<dbReference type="InterPro" id="IPR010978">
    <property type="entry name" value="tRNA-bd_arm"/>
</dbReference>
<comment type="catalytic activity">
    <reaction evidence="12 13">
        <text>tRNA(Phe) + L-phenylalanine + ATP = L-phenylalanyl-tRNA(Phe) + AMP + diphosphate + H(+)</text>
        <dbReference type="Rhea" id="RHEA:19413"/>
        <dbReference type="Rhea" id="RHEA-COMP:9668"/>
        <dbReference type="Rhea" id="RHEA-COMP:9699"/>
        <dbReference type="ChEBI" id="CHEBI:15378"/>
        <dbReference type="ChEBI" id="CHEBI:30616"/>
        <dbReference type="ChEBI" id="CHEBI:33019"/>
        <dbReference type="ChEBI" id="CHEBI:58095"/>
        <dbReference type="ChEBI" id="CHEBI:78442"/>
        <dbReference type="ChEBI" id="CHEBI:78531"/>
        <dbReference type="ChEBI" id="CHEBI:456215"/>
        <dbReference type="EC" id="6.1.1.20"/>
    </reaction>
</comment>
<keyword evidence="10 13" id="KW-0648">Protein biosynthesis</keyword>
<evidence type="ECO:0000256" key="5">
    <source>
        <dbReference type="ARBA" id="ARBA00022598"/>
    </source>
</evidence>
<gene>
    <name evidence="13" type="primary">pheS</name>
    <name evidence="15" type="ORF">A3F00_01145</name>
</gene>
<organism evidence="15 16">
    <name type="scientific">Candidatus Daviesbacteria bacterium RIFCSPHIGHO2_12_FULL_37_11</name>
    <dbReference type="NCBI Taxonomy" id="1797777"/>
    <lineage>
        <taxon>Bacteria</taxon>
        <taxon>Candidatus Daviesiibacteriota</taxon>
    </lineage>
</organism>
<comment type="cofactor">
    <cofactor evidence="13">
        <name>Mg(2+)</name>
        <dbReference type="ChEBI" id="CHEBI:18420"/>
    </cofactor>
    <text evidence="13">Binds 2 magnesium ions per tetramer.</text>
</comment>
<reference evidence="15 16" key="1">
    <citation type="journal article" date="2016" name="Nat. Commun.">
        <title>Thousands of microbial genomes shed light on interconnected biogeochemical processes in an aquifer system.</title>
        <authorList>
            <person name="Anantharaman K."/>
            <person name="Brown C.T."/>
            <person name="Hug L.A."/>
            <person name="Sharon I."/>
            <person name="Castelle C.J."/>
            <person name="Probst A.J."/>
            <person name="Thomas B.C."/>
            <person name="Singh A."/>
            <person name="Wilkins M.J."/>
            <person name="Karaoz U."/>
            <person name="Brodie E.L."/>
            <person name="Williams K.H."/>
            <person name="Hubbard S.S."/>
            <person name="Banfield J.F."/>
        </authorList>
    </citation>
    <scope>NUCLEOTIDE SEQUENCE [LARGE SCALE GENOMIC DNA]</scope>
</reference>
<keyword evidence="4 13" id="KW-0963">Cytoplasm</keyword>
<comment type="caution">
    <text evidence="15">The sequence shown here is derived from an EMBL/GenBank/DDBJ whole genome shotgun (WGS) entry which is preliminary data.</text>
</comment>
<comment type="similarity">
    <text evidence="2 13">Belongs to the class-II aminoacyl-tRNA synthetase family. Phe-tRNA synthetase alpha subunit type 1 subfamily.</text>
</comment>
<dbReference type="Gene3D" id="3.30.930.10">
    <property type="entry name" value="Bira Bifunctional Protein, Domain 2"/>
    <property type="match status" value="1"/>
</dbReference>
<evidence type="ECO:0000256" key="12">
    <source>
        <dbReference type="ARBA" id="ARBA00049255"/>
    </source>
</evidence>
<keyword evidence="11 13" id="KW-0030">Aminoacyl-tRNA synthetase</keyword>
<accession>A0A1F5KE59</accession>
<dbReference type="EMBL" id="MFDE01000006">
    <property type="protein sequence ID" value="OGE39080.1"/>
    <property type="molecule type" value="Genomic_DNA"/>
</dbReference>
<dbReference type="InterPro" id="IPR002319">
    <property type="entry name" value="Phenylalanyl-tRNA_Synthase"/>
</dbReference>
<dbReference type="GO" id="GO:0006432">
    <property type="term" value="P:phenylalanyl-tRNA aminoacylation"/>
    <property type="evidence" value="ECO:0007669"/>
    <property type="project" value="UniProtKB-UniRule"/>
</dbReference>